<feature type="region of interest" description="Disordered" evidence="1">
    <location>
        <begin position="17"/>
        <end position="154"/>
    </location>
</feature>
<dbReference type="Proteomes" id="UP001372338">
    <property type="component" value="Unassembled WGS sequence"/>
</dbReference>
<protein>
    <submittedName>
        <fullName evidence="2">Uncharacterized protein</fullName>
    </submittedName>
</protein>
<organism evidence="2 3">
    <name type="scientific">Crotalaria pallida</name>
    <name type="common">Smooth rattlebox</name>
    <name type="synonym">Crotalaria striata</name>
    <dbReference type="NCBI Taxonomy" id="3830"/>
    <lineage>
        <taxon>Eukaryota</taxon>
        <taxon>Viridiplantae</taxon>
        <taxon>Streptophyta</taxon>
        <taxon>Embryophyta</taxon>
        <taxon>Tracheophyta</taxon>
        <taxon>Spermatophyta</taxon>
        <taxon>Magnoliopsida</taxon>
        <taxon>eudicotyledons</taxon>
        <taxon>Gunneridae</taxon>
        <taxon>Pentapetalae</taxon>
        <taxon>rosids</taxon>
        <taxon>fabids</taxon>
        <taxon>Fabales</taxon>
        <taxon>Fabaceae</taxon>
        <taxon>Papilionoideae</taxon>
        <taxon>50 kb inversion clade</taxon>
        <taxon>genistoids sensu lato</taxon>
        <taxon>core genistoids</taxon>
        <taxon>Crotalarieae</taxon>
        <taxon>Crotalaria</taxon>
    </lineage>
</organism>
<dbReference type="EMBL" id="JAYWIO010000001">
    <property type="protein sequence ID" value="KAK7290206.1"/>
    <property type="molecule type" value="Genomic_DNA"/>
</dbReference>
<comment type="caution">
    <text evidence="2">The sequence shown here is derived from an EMBL/GenBank/DDBJ whole genome shotgun (WGS) entry which is preliminary data.</text>
</comment>
<name>A0AAN9J1Z7_CROPI</name>
<evidence type="ECO:0000313" key="3">
    <source>
        <dbReference type="Proteomes" id="UP001372338"/>
    </source>
</evidence>
<sequence>MGSPHLIAFPKSITTFNDSHGQLYANDKKRARKDSPQVSQSKQPNGIKTPKSRNTPMQKNAARDVTLSYESNKGHSNSLSQLSSSLTFGKDRQFSSTSSKNKPTNTKPMQGFDLGTEISISPNLLRGSVTQENKEVGAGGKPPDPGKGKGGITV</sequence>
<dbReference type="AlphaFoldDB" id="A0AAN9J1Z7"/>
<keyword evidence="3" id="KW-1185">Reference proteome</keyword>
<proteinExistence type="predicted"/>
<gene>
    <name evidence="2" type="ORF">RIF29_04456</name>
</gene>
<feature type="compositionally biased region" description="Low complexity" evidence="1">
    <location>
        <begin position="76"/>
        <end position="86"/>
    </location>
</feature>
<feature type="compositionally biased region" description="Polar residues" evidence="1">
    <location>
        <begin position="36"/>
        <end position="58"/>
    </location>
</feature>
<accession>A0AAN9J1Z7</accession>
<reference evidence="2 3" key="1">
    <citation type="submission" date="2024-01" db="EMBL/GenBank/DDBJ databases">
        <title>The genomes of 5 underutilized Papilionoideae crops provide insights into root nodulation and disease resistanc.</title>
        <authorList>
            <person name="Yuan L."/>
        </authorList>
    </citation>
    <scope>NUCLEOTIDE SEQUENCE [LARGE SCALE GENOMIC DNA]</scope>
    <source>
        <strain evidence="2">ZHUSHIDOU_FW_LH</strain>
        <tissue evidence="2">Leaf</tissue>
    </source>
</reference>
<feature type="compositionally biased region" description="Low complexity" evidence="1">
    <location>
        <begin position="95"/>
        <end position="108"/>
    </location>
</feature>
<evidence type="ECO:0000256" key="1">
    <source>
        <dbReference type="SAM" id="MobiDB-lite"/>
    </source>
</evidence>
<evidence type="ECO:0000313" key="2">
    <source>
        <dbReference type="EMBL" id="KAK7290206.1"/>
    </source>
</evidence>